<dbReference type="NCBIfam" id="NF004160">
    <property type="entry name" value="PRK05627.1-3"/>
    <property type="match status" value="1"/>
</dbReference>
<proteinExistence type="inferred from homology"/>
<evidence type="ECO:0000256" key="2">
    <source>
        <dbReference type="ARBA" id="ARBA00004726"/>
    </source>
</evidence>
<gene>
    <name evidence="17" type="ORF">B5766_08730</name>
</gene>
<dbReference type="Gene3D" id="2.40.30.30">
    <property type="entry name" value="Riboflavin kinase-like"/>
    <property type="match status" value="1"/>
</dbReference>
<evidence type="ECO:0000256" key="9">
    <source>
        <dbReference type="ARBA" id="ARBA00022777"/>
    </source>
</evidence>
<dbReference type="FunFam" id="2.40.30.30:FF:000003">
    <property type="entry name" value="Riboflavin biosynthesis protein"/>
    <property type="match status" value="1"/>
</dbReference>
<keyword evidence="10 15" id="KW-0274">FAD</keyword>
<keyword evidence="4 15" id="KW-0285">Flavoprotein</keyword>
<evidence type="ECO:0000313" key="17">
    <source>
        <dbReference type="EMBL" id="PDQ34842.1"/>
    </source>
</evidence>
<dbReference type="GO" id="GO:0003919">
    <property type="term" value="F:FMN adenylyltransferase activity"/>
    <property type="evidence" value="ECO:0007669"/>
    <property type="project" value="UniProtKB-UniRule"/>
</dbReference>
<dbReference type="UniPathway" id="UPA00276">
    <property type="reaction ID" value="UER00406"/>
</dbReference>
<keyword evidence="5 15" id="KW-0288">FMN</keyword>
<keyword evidence="7 15" id="KW-0548">Nucleotidyltransferase</keyword>
<evidence type="ECO:0000256" key="4">
    <source>
        <dbReference type="ARBA" id="ARBA00022630"/>
    </source>
</evidence>
<evidence type="ECO:0000256" key="15">
    <source>
        <dbReference type="PIRNR" id="PIRNR004491"/>
    </source>
</evidence>
<accession>A0A2A6FPN2</accession>
<dbReference type="InterPro" id="IPR014729">
    <property type="entry name" value="Rossmann-like_a/b/a_fold"/>
</dbReference>
<dbReference type="Pfam" id="PF06574">
    <property type="entry name" value="FAD_syn"/>
    <property type="match status" value="1"/>
</dbReference>
<name>A0A2A6FPN2_9MICO</name>
<dbReference type="PIRSF" id="PIRSF004491">
    <property type="entry name" value="FAD_Synth"/>
    <property type="match status" value="1"/>
</dbReference>
<dbReference type="InterPro" id="IPR023465">
    <property type="entry name" value="Riboflavin_kinase_dom_sf"/>
</dbReference>
<dbReference type="AlphaFoldDB" id="A0A2A6FPN2"/>
<dbReference type="SUPFAM" id="SSF82114">
    <property type="entry name" value="Riboflavin kinase-like"/>
    <property type="match status" value="1"/>
</dbReference>
<dbReference type="InterPro" id="IPR002606">
    <property type="entry name" value="Riboflavin_kinase_bac"/>
</dbReference>
<evidence type="ECO:0000256" key="7">
    <source>
        <dbReference type="ARBA" id="ARBA00022695"/>
    </source>
</evidence>
<evidence type="ECO:0000256" key="11">
    <source>
        <dbReference type="ARBA" id="ARBA00022840"/>
    </source>
</evidence>
<dbReference type="Pfam" id="PF01687">
    <property type="entry name" value="Flavokinase"/>
    <property type="match status" value="1"/>
</dbReference>
<dbReference type="Gene3D" id="3.40.50.620">
    <property type="entry name" value="HUPs"/>
    <property type="match status" value="1"/>
</dbReference>
<dbReference type="GO" id="GO:0005524">
    <property type="term" value="F:ATP binding"/>
    <property type="evidence" value="ECO:0007669"/>
    <property type="project" value="UniProtKB-UniRule"/>
</dbReference>
<dbReference type="SMART" id="SM00904">
    <property type="entry name" value="Flavokinase"/>
    <property type="match status" value="1"/>
</dbReference>
<sequence>MKVYDSLTNLTDIAGPTAVAIGKFDGVHRGHQAVLARLVALARRDRLMSIVLTFDRNPLELFAPDRAPTPLVSPSQRLALLAASGVDATVVVPFNRDFAARSATDFVDQVLVERLHAAVVLVGRDFRYGARAAGNVAQLAAAGTALGFAVQLVDDVDVAVGTSTPSHSVLVEPGFPLEGEGGVVREDPASTRISSTLIRELLTAGDVGAASGLLGRLPRVSATIVHGAARGRELGFPTANLSPIVEGFIPADGVYAGWLTDGGTKYPAAISVGNNPTFEGMPQRQVEAYVLDETLELYGHLVDIDFAQRLRGQIEFTAVPELIEQIAADVAATREFLLG</sequence>
<dbReference type="EC" id="2.7.1.26" evidence="15"/>
<evidence type="ECO:0000313" key="18">
    <source>
        <dbReference type="Proteomes" id="UP000219994"/>
    </source>
</evidence>
<dbReference type="Proteomes" id="UP000219994">
    <property type="component" value="Unassembled WGS sequence"/>
</dbReference>
<keyword evidence="8 15" id="KW-0547">Nucleotide-binding</keyword>
<evidence type="ECO:0000256" key="6">
    <source>
        <dbReference type="ARBA" id="ARBA00022679"/>
    </source>
</evidence>
<comment type="similarity">
    <text evidence="15">Belongs to the ribF family.</text>
</comment>
<dbReference type="CDD" id="cd02064">
    <property type="entry name" value="FAD_synthetase_N"/>
    <property type="match status" value="1"/>
</dbReference>
<dbReference type="SUPFAM" id="SSF52374">
    <property type="entry name" value="Nucleotidylyl transferase"/>
    <property type="match status" value="1"/>
</dbReference>
<evidence type="ECO:0000256" key="3">
    <source>
        <dbReference type="ARBA" id="ARBA00005201"/>
    </source>
</evidence>
<evidence type="ECO:0000256" key="10">
    <source>
        <dbReference type="ARBA" id="ARBA00022827"/>
    </source>
</evidence>
<feature type="domain" description="Riboflavin kinase" evidence="16">
    <location>
        <begin position="213"/>
        <end position="338"/>
    </location>
</feature>
<dbReference type="EMBL" id="NAEP01000044">
    <property type="protein sequence ID" value="PDQ34842.1"/>
    <property type="molecule type" value="Genomic_DNA"/>
</dbReference>
<comment type="catalytic activity">
    <reaction evidence="13 15">
        <text>riboflavin + ATP = FMN + ADP + H(+)</text>
        <dbReference type="Rhea" id="RHEA:14357"/>
        <dbReference type="ChEBI" id="CHEBI:15378"/>
        <dbReference type="ChEBI" id="CHEBI:30616"/>
        <dbReference type="ChEBI" id="CHEBI:57986"/>
        <dbReference type="ChEBI" id="CHEBI:58210"/>
        <dbReference type="ChEBI" id="CHEBI:456216"/>
        <dbReference type="EC" id="2.7.1.26"/>
    </reaction>
</comment>
<keyword evidence="11 15" id="KW-0067">ATP-binding</keyword>
<evidence type="ECO:0000256" key="5">
    <source>
        <dbReference type="ARBA" id="ARBA00022643"/>
    </source>
</evidence>
<comment type="caution">
    <text evidence="17">The sequence shown here is derived from an EMBL/GenBank/DDBJ whole genome shotgun (WGS) entry which is preliminary data.</text>
</comment>
<dbReference type="InterPro" id="IPR015865">
    <property type="entry name" value="Riboflavin_kinase_bac/euk"/>
</dbReference>
<dbReference type="PANTHER" id="PTHR22749:SF6">
    <property type="entry name" value="RIBOFLAVIN KINASE"/>
    <property type="match status" value="1"/>
</dbReference>
<organism evidence="17 18">
    <name type="scientific">Candidatus Lumbricidiphila eiseniae</name>
    <dbReference type="NCBI Taxonomy" id="1969409"/>
    <lineage>
        <taxon>Bacteria</taxon>
        <taxon>Bacillati</taxon>
        <taxon>Actinomycetota</taxon>
        <taxon>Actinomycetes</taxon>
        <taxon>Micrococcales</taxon>
        <taxon>Microbacteriaceae</taxon>
        <taxon>Candidatus Lumbricidiphila</taxon>
    </lineage>
</organism>
<dbReference type="InterPro" id="IPR023468">
    <property type="entry name" value="Riboflavin_kinase"/>
</dbReference>
<evidence type="ECO:0000256" key="1">
    <source>
        <dbReference type="ARBA" id="ARBA00002121"/>
    </source>
</evidence>
<comment type="pathway">
    <text evidence="2 15">Cofactor biosynthesis; FAD biosynthesis; FAD from FMN: step 1/1.</text>
</comment>
<comment type="catalytic activity">
    <reaction evidence="14 15">
        <text>FMN + ATP + H(+) = FAD + diphosphate</text>
        <dbReference type="Rhea" id="RHEA:17237"/>
        <dbReference type="ChEBI" id="CHEBI:15378"/>
        <dbReference type="ChEBI" id="CHEBI:30616"/>
        <dbReference type="ChEBI" id="CHEBI:33019"/>
        <dbReference type="ChEBI" id="CHEBI:57692"/>
        <dbReference type="ChEBI" id="CHEBI:58210"/>
        <dbReference type="EC" id="2.7.7.2"/>
    </reaction>
</comment>
<comment type="function">
    <text evidence="1">Catalyzes the phosphorylation of riboflavin to FMN followed by the adenylation of FMN to FAD.</text>
</comment>
<dbReference type="GO" id="GO:0009398">
    <property type="term" value="P:FMN biosynthetic process"/>
    <property type="evidence" value="ECO:0007669"/>
    <property type="project" value="UniProtKB-UniRule"/>
</dbReference>
<evidence type="ECO:0000256" key="12">
    <source>
        <dbReference type="ARBA" id="ARBA00023268"/>
    </source>
</evidence>
<keyword evidence="6 15" id="KW-0808">Transferase</keyword>
<dbReference type="GO" id="GO:0008531">
    <property type="term" value="F:riboflavin kinase activity"/>
    <property type="evidence" value="ECO:0007669"/>
    <property type="project" value="UniProtKB-UniRule"/>
</dbReference>
<dbReference type="InterPro" id="IPR015864">
    <property type="entry name" value="FAD_synthase"/>
</dbReference>
<evidence type="ECO:0000259" key="16">
    <source>
        <dbReference type="SMART" id="SM00904"/>
    </source>
</evidence>
<dbReference type="GO" id="GO:0006747">
    <property type="term" value="P:FAD biosynthetic process"/>
    <property type="evidence" value="ECO:0007669"/>
    <property type="project" value="UniProtKB-UniRule"/>
</dbReference>
<evidence type="ECO:0000256" key="14">
    <source>
        <dbReference type="ARBA" id="ARBA00049494"/>
    </source>
</evidence>
<dbReference type="EC" id="2.7.7.2" evidence="15"/>
<keyword evidence="12" id="KW-0511">Multifunctional enzyme</keyword>
<keyword evidence="9 15" id="KW-0418">Kinase</keyword>
<comment type="pathway">
    <text evidence="3 15">Cofactor biosynthesis; FMN biosynthesis; FMN from riboflavin (ATP route): step 1/1.</text>
</comment>
<evidence type="ECO:0000256" key="8">
    <source>
        <dbReference type="ARBA" id="ARBA00022741"/>
    </source>
</evidence>
<dbReference type="PANTHER" id="PTHR22749">
    <property type="entry name" value="RIBOFLAVIN KINASE/FMN ADENYLYLTRANSFERASE"/>
    <property type="match status" value="1"/>
</dbReference>
<dbReference type="UniPathway" id="UPA00277">
    <property type="reaction ID" value="UER00407"/>
</dbReference>
<reference evidence="18" key="1">
    <citation type="submission" date="2017-03" db="EMBL/GenBank/DDBJ databases">
        <authorList>
            <person name="Lund M.B."/>
        </authorList>
    </citation>
    <scope>NUCLEOTIDE SEQUENCE [LARGE SCALE GENOMIC DNA]</scope>
</reference>
<protein>
    <recommendedName>
        <fullName evidence="15">Riboflavin biosynthesis protein</fullName>
    </recommendedName>
    <domain>
        <recommendedName>
            <fullName evidence="15">Riboflavin kinase</fullName>
            <ecNumber evidence="15">2.7.1.26</ecNumber>
        </recommendedName>
        <alternativeName>
            <fullName evidence="15">Flavokinase</fullName>
        </alternativeName>
    </domain>
    <domain>
        <recommendedName>
            <fullName evidence="15">FMN adenylyltransferase</fullName>
            <ecNumber evidence="15">2.7.7.2</ecNumber>
        </recommendedName>
        <alternativeName>
            <fullName evidence="15">FAD pyrophosphorylase</fullName>
        </alternativeName>
        <alternativeName>
            <fullName evidence="15">FAD synthase</fullName>
        </alternativeName>
    </domain>
</protein>
<dbReference type="GO" id="GO:0009231">
    <property type="term" value="P:riboflavin biosynthetic process"/>
    <property type="evidence" value="ECO:0007669"/>
    <property type="project" value="InterPro"/>
</dbReference>
<evidence type="ECO:0000256" key="13">
    <source>
        <dbReference type="ARBA" id="ARBA00047880"/>
    </source>
</evidence>